<dbReference type="InterPro" id="IPR024053">
    <property type="entry name" value="VHL_beta_dom"/>
</dbReference>
<dbReference type="Proteomes" id="UP001054857">
    <property type="component" value="Unassembled WGS sequence"/>
</dbReference>
<reference evidence="3 4" key="1">
    <citation type="journal article" date="2021" name="Sci. Rep.">
        <title>Genome sequencing of the multicellular alga Astrephomene provides insights into convergent evolution of germ-soma differentiation.</title>
        <authorList>
            <person name="Yamashita S."/>
            <person name="Yamamoto K."/>
            <person name="Matsuzaki R."/>
            <person name="Suzuki S."/>
            <person name="Yamaguchi H."/>
            <person name="Hirooka S."/>
            <person name="Minakuchi Y."/>
            <person name="Miyagishima S."/>
            <person name="Kawachi M."/>
            <person name="Toyoda A."/>
            <person name="Nozaki H."/>
        </authorList>
    </citation>
    <scope>NUCLEOTIDE SEQUENCE [LARGE SCALE GENOMIC DNA]</scope>
    <source>
        <strain evidence="3 4">NIES-4017</strain>
    </source>
</reference>
<dbReference type="Gene3D" id="2.60.40.780">
    <property type="entry name" value="von Hippel-Lindau disease tumour suppressor, beta domain"/>
    <property type="match status" value="1"/>
</dbReference>
<dbReference type="SUPFAM" id="SSF55486">
    <property type="entry name" value="Metalloproteases ('zincins'), catalytic domain"/>
    <property type="match status" value="1"/>
</dbReference>
<feature type="domain" description="von Hippel-Lindau disease tumour suppressor beta" evidence="2">
    <location>
        <begin position="14"/>
        <end position="68"/>
    </location>
</feature>
<evidence type="ECO:0000259" key="2">
    <source>
        <dbReference type="Pfam" id="PF01847"/>
    </source>
</evidence>
<name>A0AAD3HHQ1_9CHLO</name>
<gene>
    <name evidence="3" type="ORF">Agub_g1389</name>
</gene>
<evidence type="ECO:0000313" key="3">
    <source>
        <dbReference type="EMBL" id="GFR40775.1"/>
    </source>
</evidence>
<dbReference type="AlphaFoldDB" id="A0AAD3HHQ1"/>
<dbReference type="InterPro" id="IPR037140">
    <property type="entry name" value="VHL_beta_dom_sf"/>
</dbReference>
<comment type="caution">
    <text evidence="3">The sequence shown here is derived from an EMBL/GenBank/DDBJ whole genome shotgun (WGS) entry which is preliminary data.</text>
</comment>
<dbReference type="InterPro" id="IPR036208">
    <property type="entry name" value="VHL_sf"/>
</dbReference>
<evidence type="ECO:0000256" key="1">
    <source>
        <dbReference type="SAM" id="MobiDB-lite"/>
    </source>
</evidence>
<dbReference type="GO" id="GO:0008237">
    <property type="term" value="F:metallopeptidase activity"/>
    <property type="evidence" value="ECO:0007669"/>
    <property type="project" value="InterPro"/>
</dbReference>
<dbReference type="InterPro" id="IPR024079">
    <property type="entry name" value="MetalloPept_cat_dom_sf"/>
</dbReference>
<dbReference type="EMBL" id="BMAR01000001">
    <property type="protein sequence ID" value="GFR40775.1"/>
    <property type="molecule type" value="Genomic_DNA"/>
</dbReference>
<dbReference type="Pfam" id="PF01847">
    <property type="entry name" value="VHL"/>
    <property type="match status" value="1"/>
</dbReference>
<feature type="region of interest" description="Disordered" evidence="1">
    <location>
        <begin position="179"/>
        <end position="203"/>
    </location>
</feature>
<evidence type="ECO:0000313" key="4">
    <source>
        <dbReference type="Proteomes" id="UP001054857"/>
    </source>
</evidence>
<dbReference type="Gene3D" id="3.40.390.10">
    <property type="entry name" value="Collagenase (Catalytic Domain)"/>
    <property type="match status" value="1"/>
</dbReference>
<accession>A0AAD3HHQ1</accession>
<protein>
    <recommendedName>
        <fullName evidence="2">von Hippel-Lindau disease tumour suppressor beta domain-containing protein</fullName>
    </recommendedName>
</protein>
<feature type="region of interest" description="Disordered" evidence="1">
    <location>
        <begin position="322"/>
        <end position="343"/>
    </location>
</feature>
<keyword evidence="4" id="KW-1185">Reference proteome</keyword>
<sequence>MVRSTHEEGRTEACVLRIVNKSDERVRAIWVDFDGTEKCYMEIEPGHARPQQTYSTHVWRLRASKTDALLGEYSGPSAQLELQSSGGLSVSRWSEALPQPKPEWGEYGKRGEALGIDIWSYACVDPRAIRIAEHIVRRMLAASPPDVVRRMVARGALVAVIGRKQVTTDIPAHAFMRWSEGGRDTDSTTRGLGGTEESPTTSCGEENLLMEEDRFYSSENILVHEFGHAVMNIGLTPEDRAAIRKLYQAAYHSGLYDKGAYIMENEEEYWAEGTQAWFDATIRTDVTSGVNTREKLRLRDPGLARMMVRAYGDGAWRYPHDSPAPFRMRGGPQPEPPSPASTSAFTTAAAIAAAAATHASPSLVGLTERSGALASSSVNAASTSAAASLSAPGMEATMERSRVGGCGSGCLAPGMPSLSACLSGGGDGGGGLSSCGGGPLTPSVAPGCGTALWVALRGVLVGQAAHSTVKLM</sequence>
<dbReference type="SUPFAM" id="SSF49468">
    <property type="entry name" value="VHL"/>
    <property type="match status" value="1"/>
</dbReference>
<organism evidence="3 4">
    <name type="scientific">Astrephomene gubernaculifera</name>
    <dbReference type="NCBI Taxonomy" id="47775"/>
    <lineage>
        <taxon>Eukaryota</taxon>
        <taxon>Viridiplantae</taxon>
        <taxon>Chlorophyta</taxon>
        <taxon>core chlorophytes</taxon>
        <taxon>Chlorophyceae</taxon>
        <taxon>CS clade</taxon>
        <taxon>Chlamydomonadales</taxon>
        <taxon>Astrephomenaceae</taxon>
        <taxon>Astrephomene</taxon>
    </lineage>
</organism>
<proteinExistence type="predicted"/>